<dbReference type="EMBL" id="JH598349">
    <property type="status" value="NOT_ANNOTATED_CDS"/>
    <property type="molecule type" value="Genomic_DNA"/>
</dbReference>
<organism evidence="2 3">
    <name type="scientific">Hyaloperonospora arabidopsidis (strain Emoy2)</name>
    <name type="common">Downy mildew agent</name>
    <name type="synonym">Peronospora arabidopsidis</name>
    <dbReference type="NCBI Taxonomy" id="559515"/>
    <lineage>
        <taxon>Eukaryota</taxon>
        <taxon>Sar</taxon>
        <taxon>Stramenopiles</taxon>
        <taxon>Oomycota</taxon>
        <taxon>Peronosporomycetes</taxon>
        <taxon>Peronosporales</taxon>
        <taxon>Peronosporaceae</taxon>
        <taxon>Hyaloperonospora</taxon>
    </lineage>
</organism>
<dbReference type="EnsemblProtists" id="HpaT806854">
    <property type="protein sequence ID" value="HpaP806854"/>
    <property type="gene ID" value="HpaG806854"/>
</dbReference>
<evidence type="ECO:0000313" key="2">
    <source>
        <dbReference type="EnsemblProtists" id="HpaP806854"/>
    </source>
</evidence>
<protein>
    <submittedName>
        <fullName evidence="2">Uncharacterized protein</fullName>
    </submittedName>
</protein>
<dbReference type="AlphaFoldDB" id="M4BKC1"/>
<name>M4BKC1_HYAAE</name>
<dbReference type="Proteomes" id="UP000011713">
    <property type="component" value="Unassembled WGS sequence"/>
</dbReference>
<proteinExistence type="predicted"/>
<accession>M4BKC1</accession>
<reference evidence="3" key="1">
    <citation type="journal article" date="2010" name="Science">
        <title>Signatures of adaptation to obligate biotrophy in the Hyaloperonospora arabidopsidis genome.</title>
        <authorList>
            <person name="Baxter L."/>
            <person name="Tripathy S."/>
            <person name="Ishaque N."/>
            <person name="Boot N."/>
            <person name="Cabral A."/>
            <person name="Kemen E."/>
            <person name="Thines M."/>
            <person name="Ah-Fong A."/>
            <person name="Anderson R."/>
            <person name="Badejoko W."/>
            <person name="Bittner-Eddy P."/>
            <person name="Boore J.L."/>
            <person name="Chibucos M.C."/>
            <person name="Coates M."/>
            <person name="Dehal P."/>
            <person name="Delehaunty K."/>
            <person name="Dong S."/>
            <person name="Downton P."/>
            <person name="Dumas B."/>
            <person name="Fabro G."/>
            <person name="Fronick C."/>
            <person name="Fuerstenberg S.I."/>
            <person name="Fulton L."/>
            <person name="Gaulin E."/>
            <person name="Govers F."/>
            <person name="Hughes L."/>
            <person name="Humphray S."/>
            <person name="Jiang R.H."/>
            <person name="Judelson H."/>
            <person name="Kamoun S."/>
            <person name="Kyung K."/>
            <person name="Meijer H."/>
            <person name="Minx P."/>
            <person name="Morris P."/>
            <person name="Nelson J."/>
            <person name="Phuntumart V."/>
            <person name="Qutob D."/>
            <person name="Rehmany A."/>
            <person name="Rougon-Cardoso A."/>
            <person name="Ryden P."/>
            <person name="Torto-Alalibo T."/>
            <person name="Studholme D."/>
            <person name="Wang Y."/>
            <person name="Win J."/>
            <person name="Wood J."/>
            <person name="Clifton S.W."/>
            <person name="Rogers J."/>
            <person name="Van den Ackerveken G."/>
            <person name="Jones J.D."/>
            <person name="McDowell J.M."/>
            <person name="Beynon J."/>
            <person name="Tyler B.M."/>
        </authorList>
    </citation>
    <scope>NUCLEOTIDE SEQUENCE [LARGE SCALE GENOMIC DNA]</scope>
    <source>
        <strain evidence="3">Emoy2</strain>
    </source>
</reference>
<reference evidence="2" key="2">
    <citation type="submission" date="2015-06" db="UniProtKB">
        <authorList>
            <consortium name="EnsemblProtists"/>
        </authorList>
    </citation>
    <scope>IDENTIFICATION</scope>
    <source>
        <strain evidence="2">Emoy2</strain>
    </source>
</reference>
<feature type="region of interest" description="Disordered" evidence="1">
    <location>
        <begin position="35"/>
        <end position="121"/>
    </location>
</feature>
<sequence length="121" mass="13119">MGPSSRSAAPIAASSAFFDATLSEVPVVPLKCPPNSETTFDISAPIPAAEFSSRRDRPSLRAQHQQKKPNEEVGSPSSQGSEPPRRHKDAGEPQSRTGCRQTHESSRGIGLEVRTLRRNEE</sequence>
<keyword evidence="3" id="KW-1185">Reference proteome</keyword>
<dbReference type="InParanoid" id="M4BKC1"/>
<dbReference type="HOGENOM" id="CLU_2042583_0_0_1"/>
<evidence type="ECO:0000313" key="3">
    <source>
        <dbReference type="Proteomes" id="UP000011713"/>
    </source>
</evidence>
<evidence type="ECO:0000256" key="1">
    <source>
        <dbReference type="SAM" id="MobiDB-lite"/>
    </source>
</evidence>
<dbReference type="VEuPathDB" id="FungiDB:HpaG806854"/>